<dbReference type="AlphaFoldDB" id="A0A5A7VM40"/>
<dbReference type="EMBL" id="SSTE01000806">
    <property type="protein sequence ID" value="KAA0066835.1"/>
    <property type="molecule type" value="Genomic_DNA"/>
</dbReference>
<dbReference type="OrthoDB" id="1939491at2759"/>
<evidence type="ECO:0000313" key="3">
    <source>
        <dbReference type="Proteomes" id="UP000321393"/>
    </source>
</evidence>
<evidence type="ECO:0000313" key="4">
    <source>
        <dbReference type="Proteomes" id="UP000321947"/>
    </source>
</evidence>
<comment type="caution">
    <text evidence="1">The sequence shown here is derived from an EMBL/GenBank/DDBJ whole genome shotgun (WGS) entry which is preliminary data.</text>
</comment>
<sequence length="203" mass="23581">MKMNSLNFAIVPLPKYEENFEELDKEYPPQAIYRIAYEDETDFTIWPLILRRQQDKQEEDLLIILHGVPERERLFVERIPNEATFFAWMRDYPLILKQVEESENETLAELLIGHLGPTSENWDKDLGKMKGVNSTALPIFGIARRMRFKLGSWSGQTDFLVVKMDDLGMEFLLEHKVIPMPLAKSLVVTGSNPTVVQTKRRKG</sequence>
<proteinExistence type="predicted"/>
<protein>
    <submittedName>
        <fullName evidence="1">Gag-asp_proteas domain-containing protein</fullName>
    </submittedName>
</protein>
<dbReference type="EMBL" id="SSTD01002424">
    <property type="protein sequence ID" value="TYK27983.1"/>
    <property type="molecule type" value="Genomic_DNA"/>
</dbReference>
<dbReference type="Proteomes" id="UP000321947">
    <property type="component" value="Unassembled WGS sequence"/>
</dbReference>
<evidence type="ECO:0000313" key="2">
    <source>
        <dbReference type="EMBL" id="TYK27983.1"/>
    </source>
</evidence>
<accession>A0A5A7VM40</accession>
<organism evidence="1 3">
    <name type="scientific">Cucumis melo var. makuwa</name>
    <name type="common">Oriental melon</name>
    <dbReference type="NCBI Taxonomy" id="1194695"/>
    <lineage>
        <taxon>Eukaryota</taxon>
        <taxon>Viridiplantae</taxon>
        <taxon>Streptophyta</taxon>
        <taxon>Embryophyta</taxon>
        <taxon>Tracheophyta</taxon>
        <taxon>Spermatophyta</taxon>
        <taxon>Magnoliopsida</taxon>
        <taxon>eudicotyledons</taxon>
        <taxon>Gunneridae</taxon>
        <taxon>Pentapetalae</taxon>
        <taxon>rosids</taxon>
        <taxon>fabids</taxon>
        <taxon>Cucurbitales</taxon>
        <taxon>Cucurbitaceae</taxon>
        <taxon>Benincaseae</taxon>
        <taxon>Cucumis</taxon>
    </lineage>
</organism>
<name>A0A5A7VM40_CUCMM</name>
<dbReference type="Proteomes" id="UP000321393">
    <property type="component" value="Unassembled WGS sequence"/>
</dbReference>
<gene>
    <name evidence="2" type="ORF">E5676_scaffold384G001940</name>
    <name evidence="1" type="ORF">E6C27_scaffold271G002000</name>
</gene>
<evidence type="ECO:0000313" key="1">
    <source>
        <dbReference type="EMBL" id="KAA0066835.1"/>
    </source>
</evidence>
<reference evidence="3 4" key="1">
    <citation type="submission" date="2019-08" db="EMBL/GenBank/DDBJ databases">
        <title>Draft genome sequences of two oriental melons (Cucumis melo L. var makuwa).</title>
        <authorList>
            <person name="Kwon S.-Y."/>
        </authorList>
    </citation>
    <scope>NUCLEOTIDE SEQUENCE [LARGE SCALE GENOMIC DNA]</scope>
    <source>
        <strain evidence="4">cv. Chang Bougi</strain>
        <strain evidence="3">cv. SW 3</strain>
        <tissue evidence="1">Leaf</tissue>
    </source>
</reference>